<protein>
    <submittedName>
        <fullName evidence="2">Uncharacterized protein</fullName>
    </submittedName>
</protein>
<keyword evidence="3" id="KW-1185">Reference proteome</keyword>
<sequence>MNASVSSKEAVDDPDVWSWRWHYRALTVQNLYDELLQCWLDVHFPGSAEEQDRQIREDPDIQHWWSVMVRQLRPLRRAIGTAPDFATAAPTSRGLRQTLRTILVWVSWIHEDVGHSAASYVYNPVYTPMCVPEDGLGVPVIFFAWNTAAYRGFVFLERATLLEDPPGFWFDSVECQGLWWWRHCAAPSGDKSLGCFTRFQEKLRKLGEEDKDWASLVSGGAMLLSKKRASEVCRRGLFRAATGLAVLSRGGRVWSADEAKEAIQETQQVKQVDVFVSHSWSADRWEKHLAMCFYLNLWMASKALTVSAVVSQFVVAFLPEQSIDMTYMILMDLPVLIFLTFFFFGQHLTCGCLCPSIWVDKMCVDQTNESTKWQGIAELPAIVACSDQLLVLWSESYFERLWCNFELSIFVKLCGVGKIRCVPLWMAPWLLVTIALSWFGSRMDSIVLDSDPEAFTVMLSYGAQDDALEYAMSRTMEYVAEAPFFAVTLLPNLIVSAISFRMKLERHETMLKHMETFDIRAAKCSLEEDRDYIEQRVAELFDGIDDPTISVALDSAEWGAGGPSEMVTETETTITVPHDSRPAIRAVTSYLGHEDSLDAFNTFVRHQLRSVITADLGLETDFPYIVSLISFFPAFLDFTAQSWCGRAFRDKAGFASDGQYFALSFVTAFLALFVNFPLSPPCFLLVMKWIVARTSPGFLRHLLALTCGFVLNMALCAMYGSMIGMLESFAITGHLELLAYFLLMLSIHLFCNYALYGHDFLIFRRLRPSHRGLRREEGDSLM</sequence>
<reference evidence="2 3" key="1">
    <citation type="submission" date="2016-02" db="EMBL/GenBank/DDBJ databases">
        <title>Genome analysis of coral dinoflagellate symbionts highlights evolutionary adaptations to a symbiotic lifestyle.</title>
        <authorList>
            <person name="Aranda M."/>
            <person name="Li Y."/>
            <person name="Liew Y.J."/>
            <person name="Baumgarten S."/>
            <person name="Simakov O."/>
            <person name="Wilson M."/>
            <person name="Piel J."/>
            <person name="Ashoor H."/>
            <person name="Bougouffa S."/>
            <person name="Bajic V.B."/>
            <person name="Ryu T."/>
            <person name="Ravasi T."/>
            <person name="Bayer T."/>
            <person name="Micklem G."/>
            <person name="Kim H."/>
            <person name="Bhak J."/>
            <person name="Lajeunesse T.C."/>
            <person name="Voolstra C.R."/>
        </authorList>
    </citation>
    <scope>NUCLEOTIDE SEQUENCE [LARGE SCALE GENOMIC DNA]</scope>
    <source>
        <strain evidence="2 3">CCMP2467</strain>
    </source>
</reference>
<dbReference type="OrthoDB" id="270167at2759"/>
<evidence type="ECO:0000313" key="3">
    <source>
        <dbReference type="Proteomes" id="UP000186817"/>
    </source>
</evidence>
<keyword evidence="1" id="KW-0472">Membrane</keyword>
<dbReference type="AlphaFoldDB" id="A0A1Q9EYR6"/>
<name>A0A1Q9EYR6_SYMMI</name>
<organism evidence="2 3">
    <name type="scientific">Symbiodinium microadriaticum</name>
    <name type="common">Dinoflagellate</name>
    <name type="synonym">Zooxanthella microadriatica</name>
    <dbReference type="NCBI Taxonomy" id="2951"/>
    <lineage>
        <taxon>Eukaryota</taxon>
        <taxon>Sar</taxon>
        <taxon>Alveolata</taxon>
        <taxon>Dinophyceae</taxon>
        <taxon>Suessiales</taxon>
        <taxon>Symbiodiniaceae</taxon>
        <taxon>Symbiodinium</taxon>
    </lineage>
</organism>
<feature type="transmembrane region" description="Helical" evidence="1">
    <location>
        <begin position="702"/>
        <end position="725"/>
    </location>
</feature>
<dbReference type="EMBL" id="LSRX01000042">
    <property type="protein sequence ID" value="OLQ12525.1"/>
    <property type="molecule type" value="Genomic_DNA"/>
</dbReference>
<accession>A0A1Q9EYR6</accession>
<feature type="transmembrane region" description="Helical" evidence="1">
    <location>
        <begin position="737"/>
        <end position="756"/>
    </location>
</feature>
<feature type="transmembrane region" description="Helical" evidence="1">
    <location>
        <begin position="293"/>
        <end position="319"/>
    </location>
</feature>
<evidence type="ECO:0000313" key="2">
    <source>
        <dbReference type="EMBL" id="OLQ12525.1"/>
    </source>
</evidence>
<keyword evidence="1" id="KW-1133">Transmembrane helix</keyword>
<feature type="transmembrane region" description="Helical" evidence="1">
    <location>
        <begin position="660"/>
        <end position="690"/>
    </location>
</feature>
<comment type="caution">
    <text evidence="2">The sequence shown here is derived from an EMBL/GenBank/DDBJ whole genome shotgun (WGS) entry which is preliminary data.</text>
</comment>
<evidence type="ECO:0000256" key="1">
    <source>
        <dbReference type="SAM" id="Phobius"/>
    </source>
</evidence>
<feature type="transmembrane region" description="Helical" evidence="1">
    <location>
        <begin position="482"/>
        <end position="500"/>
    </location>
</feature>
<feature type="transmembrane region" description="Helical" evidence="1">
    <location>
        <begin position="622"/>
        <end position="640"/>
    </location>
</feature>
<feature type="transmembrane region" description="Helical" evidence="1">
    <location>
        <begin position="422"/>
        <end position="440"/>
    </location>
</feature>
<dbReference type="Proteomes" id="UP000186817">
    <property type="component" value="Unassembled WGS sequence"/>
</dbReference>
<keyword evidence="1" id="KW-0812">Transmembrane</keyword>
<proteinExistence type="predicted"/>
<gene>
    <name evidence="2" type="ORF">AK812_SmicGene3545</name>
</gene>